<dbReference type="InterPro" id="IPR017946">
    <property type="entry name" value="PLC-like_Pdiesterase_TIM-brl"/>
</dbReference>
<accession>A0ABU7M6C4</accession>
<protein>
    <recommendedName>
        <fullName evidence="3">PLC family phosphodiesterase</fullName>
    </recommendedName>
</protein>
<sequence length="191" mass="22340">MNKSANIWGGVETDIRDYNGHLVISHDIPTKDSLSLDELLSLYSNCNIYSNSTLALNIKSDGLQIELKSILQKYKISNYFFFDMSVPDALGYIKYGLNVFTRQSEYETTPSFYQEAIGVWLDEFNTHWIDEKIIKTHLENNKQICIVSPDLHSRDYLKEWQEYKQIEAKLNNSNLMLCTDKVEEARRFFNE</sequence>
<comment type="caution">
    <text evidence="1">The sequence shown here is derived from an EMBL/GenBank/DDBJ whole genome shotgun (WGS) entry which is preliminary data.</text>
</comment>
<gene>
    <name evidence="1" type="ORF">V2I23_06675</name>
</gene>
<evidence type="ECO:0000313" key="1">
    <source>
        <dbReference type="EMBL" id="MEE3744980.1"/>
    </source>
</evidence>
<dbReference type="EMBL" id="JAZBRD010000010">
    <property type="protein sequence ID" value="MEE3744980.1"/>
    <property type="molecule type" value="Genomic_DNA"/>
</dbReference>
<evidence type="ECO:0008006" key="3">
    <source>
        <dbReference type="Google" id="ProtNLM"/>
    </source>
</evidence>
<proteinExistence type="predicted"/>
<evidence type="ECO:0000313" key="2">
    <source>
        <dbReference type="Proteomes" id="UP001331664"/>
    </source>
</evidence>
<reference evidence="1 2" key="1">
    <citation type="submission" date="2024-01" db="EMBL/GenBank/DDBJ databases">
        <title>Campylobacter porcellus sp. nov.</title>
        <authorList>
            <person name="Papic B."/>
            <person name="Gruntar I."/>
        </authorList>
    </citation>
    <scope>NUCLEOTIDE SEQUENCE [LARGE SCALE GENOMIC DNA]</scope>
    <source>
        <strain evidence="1 2">CX2-4855-23</strain>
    </source>
</reference>
<organism evidence="1 2">
    <name type="scientific">Campylobacter porcelli</name>
    <dbReference type="NCBI Taxonomy" id="1660073"/>
    <lineage>
        <taxon>Bacteria</taxon>
        <taxon>Pseudomonadati</taxon>
        <taxon>Campylobacterota</taxon>
        <taxon>Epsilonproteobacteria</taxon>
        <taxon>Campylobacterales</taxon>
        <taxon>Campylobacteraceae</taxon>
        <taxon>Campylobacter</taxon>
    </lineage>
</organism>
<dbReference type="Proteomes" id="UP001331664">
    <property type="component" value="Unassembled WGS sequence"/>
</dbReference>
<dbReference type="RefSeq" id="WP_236860772.1">
    <property type="nucleotide sequence ID" value="NZ_CP018789.1"/>
</dbReference>
<dbReference type="SUPFAM" id="SSF51695">
    <property type="entry name" value="PLC-like phosphodiesterases"/>
    <property type="match status" value="1"/>
</dbReference>
<keyword evidence="2" id="KW-1185">Reference proteome</keyword>
<name>A0ABU7M6C4_9BACT</name>